<reference evidence="8" key="1">
    <citation type="submission" date="2022-06" db="EMBL/GenBank/DDBJ databases">
        <title>Aeoliella straminimaris, a novel planctomycete from sediments.</title>
        <authorList>
            <person name="Vitorino I.R."/>
            <person name="Lage O.M."/>
        </authorList>
    </citation>
    <scope>NUCLEOTIDE SEQUENCE</scope>
    <source>
        <strain evidence="8">ICT_H6.2</strain>
    </source>
</reference>
<sequence length="264" mass="28602">MPDPDCDPLDLALVTQETGIERVHYFDQTDSTNTQALAHAAGSSEPLNELFVAQQQTGGRGRGQNRWWSDDGSLTWSVLTRPLTVPPAHLPQVSLTMGLAICEAVEQFVEGDVSLKWPNDVFLNHRKAAGILIELPASTPPRLVVGVGLNVNNSTRNAPAELRESAIAMCDALPTSGLQLDRTAVLVACLSQMEEQLARFENGDPSLASDWRSRSLLTGRQIRVETPRQMIEGRCEGLADDGALCIQTSGGIQQLYGGVVVDFQ</sequence>
<dbReference type="InterPro" id="IPR045864">
    <property type="entry name" value="aa-tRNA-synth_II/BPL/LPL"/>
</dbReference>
<feature type="domain" description="BPL/LPL catalytic" evidence="7">
    <location>
        <begin position="13"/>
        <end position="201"/>
    </location>
</feature>
<dbReference type="Pfam" id="PF02237">
    <property type="entry name" value="BPL_C"/>
    <property type="match status" value="1"/>
</dbReference>
<keyword evidence="9" id="KW-1185">Reference proteome</keyword>
<dbReference type="NCBIfam" id="TIGR00121">
    <property type="entry name" value="birA_ligase"/>
    <property type="match status" value="1"/>
</dbReference>
<keyword evidence="4" id="KW-0092">Biotin</keyword>
<evidence type="ECO:0000256" key="1">
    <source>
        <dbReference type="ARBA" id="ARBA00022598"/>
    </source>
</evidence>
<protein>
    <recommendedName>
        <fullName evidence="5">biotin--[biotin carboxyl-carrier protein] ligase</fullName>
        <ecNumber evidence="5">6.3.4.15</ecNumber>
    </recommendedName>
</protein>
<evidence type="ECO:0000256" key="3">
    <source>
        <dbReference type="ARBA" id="ARBA00022840"/>
    </source>
</evidence>
<accession>A0A9X2JI29</accession>
<comment type="caution">
    <text evidence="8">The sequence shown here is derived from an EMBL/GenBank/DDBJ whole genome shotgun (WGS) entry which is preliminary data.</text>
</comment>
<dbReference type="Gene3D" id="2.30.30.100">
    <property type="match status" value="1"/>
</dbReference>
<dbReference type="InterPro" id="IPR004408">
    <property type="entry name" value="Biotin_CoA_COase_ligase"/>
</dbReference>
<dbReference type="GO" id="GO:0005737">
    <property type="term" value="C:cytoplasm"/>
    <property type="evidence" value="ECO:0007669"/>
    <property type="project" value="TreeGrafter"/>
</dbReference>
<dbReference type="CDD" id="cd16442">
    <property type="entry name" value="BPL"/>
    <property type="match status" value="1"/>
</dbReference>
<dbReference type="InterPro" id="IPR008988">
    <property type="entry name" value="Transcriptional_repressor_C"/>
</dbReference>
<keyword evidence="2" id="KW-0547">Nucleotide-binding</keyword>
<keyword evidence="3" id="KW-0067">ATP-binding</keyword>
<proteinExistence type="predicted"/>
<dbReference type="InterPro" id="IPR004143">
    <property type="entry name" value="BPL_LPL_catalytic"/>
</dbReference>
<dbReference type="Gene3D" id="3.30.930.10">
    <property type="entry name" value="Bira Bifunctional Protein, Domain 2"/>
    <property type="match status" value="1"/>
</dbReference>
<name>A0A9X2JI29_9BACT</name>
<evidence type="ECO:0000313" key="9">
    <source>
        <dbReference type="Proteomes" id="UP001155241"/>
    </source>
</evidence>
<dbReference type="GO" id="GO:0004077">
    <property type="term" value="F:biotin--[biotin carboxyl-carrier protein] ligase activity"/>
    <property type="evidence" value="ECO:0007669"/>
    <property type="project" value="UniProtKB-EC"/>
</dbReference>
<gene>
    <name evidence="8" type="ORF">NG895_21265</name>
</gene>
<evidence type="ECO:0000259" key="7">
    <source>
        <dbReference type="PROSITE" id="PS51733"/>
    </source>
</evidence>
<dbReference type="PROSITE" id="PS51733">
    <property type="entry name" value="BPL_LPL_CATALYTIC"/>
    <property type="match status" value="1"/>
</dbReference>
<evidence type="ECO:0000256" key="4">
    <source>
        <dbReference type="ARBA" id="ARBA00023267"/>
    </source>
</evidence>
<evidence type="ECO:0000256" key="2">
    <source>
        <dbReference type="ARBA" id="ARBA00022741"/>
    </source>
</evidence>
<dbReference type="SUPFAM" id="SSF55681">
    <property type="entry name" value="Class II aaRS and biotin synthetases"/>
    <property type="match status" value="1"/>
</dbReference>
<dbReference type="AlphaFoldDB" id="A0A9X2JI29"/>
<dbReference type="GO" id="GO:0005524">
    <property type="term" value="F:ATP binding"/>
    <property type="evidence" value="ECO:0007669"/>
    <property type="project" value="UniProtKB-KW"/>
</dbReference>
<dbReference type="EC" id="6.3.4.15" evidence="5"/>
<dbReference type="PANTHER" id="PTHR12835:SF5">
    <property type="entry name" value="BIOTIN--PROTEIN LIGASE"/>
    <property type="match status" value="1"/>
</dbReference>
<dbReference type="InterPro" id="IPR003142">
    <property type="entry name" value="BPL_C"/>
</dbReference>
<dbReference type="Pfam" id="PF03099">
    <property type="entry name" value="BPL_LplA_LipB"/>
    <property type="match status" value="1"/>
</dbReference>
<comment type="catalytic activity">
    <reaction evidence="6">
        <text>biotin + L-lysyl-[protein] + ATP = N(6)-biotinyl-L-lysyl-[protein] + AMP + diphosphate + H(+)</text>
        <dbReference type="Rhea" id="RHEA:11756"/>
        <dbReference type="Rhea" id="RHEA-COMP:9752"/>
        <dbReference type="Rhea" id="RHEA-COMP:10505"/>
        <dbReference type="ChEBI" id="CHEBI:15378"/>
        <dbReference type="ChEBI" id="CHEBI:29969"/>
        <dbReference type="ChEBI" id="CHEBI:30616"/>
        <dbReference type="ChEBI" id="CHEBI:33019"/>
        <dbReference type="ChEBI" id="CHEBI:57586"/>
        <dbReference type="ChEBI" id="CHEBI:83144"/>
        <dbReference type="ChEBI" id="CHEBI:456215"/>
        <dbReference type="EC" id="6.3.4.15"/>
    </reaction>
</comment>
<evidence type="ECO:0000256" key="6">
    <source>
        <dbReference type="ARBA" id="ARBA00047846"/>
    </source>
</evidence>
<dbReference type="SUPFAM" id="SSF50037">
    <property type="entry name" value="C-terminal domain of transcriptional repressors"/>
    <property type="match status" value="1"/>
</dbReference>
<keyword evidence="1 8" id="KW-0436">Ligase</keyword>
<organism evidence="8 9">
    <name type="scientific">Aeoliella straminimaris</name>
    <dbReference type="NCBI Taxonomy" id="2954799"/>
    <lineage>
        <taxon>Bacteria</taxon>
        <taxon>Pseudomonadati</taxon>
        <taxon>Planctomycetota</taxon>
        <taxon>Planctomycetia</taxon>
        <taxon>Pirellulales</taxon>
        <taxon>Lacipirellulaceae</taxon>
        <taxon>Aeoliella</taxon>
    </lineage>
</organism>
<dbReference type="RefSeq" id="WP_252854550.1">
    <property type="nucleotide sequence ID" value="NZ_JAMXLR010000073.1"/>
</dbReference>
<evidence type="ECO:0000313" key="8">
    <source>
        <dbReference type="EMBL" id="MCO6046436.1"/>
    </source>
</evidence>
<evidence type="ECO:0000256" key="5">
    <source>
        <dbReference type="ARBA" id="ARBA00024227"/>
    </source>
</evidence>
<dbReference type="PANTHER" id="PTHR12835">
    <property type="entry name" value="BIOTIN PROTEIN LIGASE"/>
    <property type="match status" value="1"/>
</dbReference>
<dbReference type="EMBL" id="JAMXLR010000073">
    <property type="protein sequence ID" value="MCO6046436.1"/>
    <property type="molecule type" value="Genomic_DNA"/>
</dbReference>
<dbReference type="Proteomes" id="UP001155241">
    <property type="component" value="Unassembled WGS sequence"/>
</dbReference>